<evidence type="ECO:0000313" key="3">
    <source>
        <dbReference type="EMBL" id="SPE17495.1"/>
    </source>
</evidence>
<evidence type="ECO:0000259" key="2">
    <source>
        <dbReference type="Pfam" id="PF13548"/>
    </source>
</evidence>
<feature type="transmembrane region" description="Helical" evidence="1">
    <location>
        <begin position="73"/>
        <end position="91"/>
    </location>
</feature>
<keyword evidence="1" id="KW-1133">Transmembrane helix</keyword>
<keyword evidence="1" id="KW-0472">Membrane</keyword>
<reference evidence="4" key="1">
    <citation type="submission" date="2018-02" db="EMBL/GenBank/DDBJ databases">
        <authorList>
            <person name="Hausmann B."/>
        </authorList>
    </citation>
    <scope>NUCLEOTIDE SEQUENCE [LARGE SCALE GENOMIC DNA]</scope>
    <source>
        <strain evidence="4">Peat soil MAG SbA5</strain>
    </source>
</reference>
<gene>
    <name evidence="3" type="ORF">SBA5_100093</name>
</gene>
<dbReference type="Proteomes" id="UP000239735">
    <property type="component" value="Unassembled WGS sequence"/>
</dbReference>
<proteinExistence type="predicted"/>
<dbReference type="AlphaFoldDB" id="A0A2N9L3F1"/>
<dbReference type="EMBL" id="OKRB01000002">
    <property type="protein sequence ID" value="SPE17495.1"/>
    <property type="molecule type" value="Genomic_DNA"/>
</dbReference>
<feature type="transmembrane region" description="Helical" evidence="1">
    <location>
        <begin position="190"/>
        <end position="211"/>
    </location>
</feature>
<dbReference type="Pfam" id="PF13548">
    <property type="entry name" value="DUF4126"/>
    <property type="match status" value="1"/>
</dbReference>
<dbReference type="InterPro" id="IPR025196">
    <property type="entry name" value="DUF4126"/>
</dbReference>
<keyword evidence="1" id="KW-0812">Transmembrane</keyword>
<protein>
    <recommendedName>
        <fullName evidence="2">DUF4126 domain-containing protein</fullName>
    </recommendedName>
</protein>
<sequence>MLHFTFDAERAGQIRTSLLQTCSLYTGSVSLPPNELVALVIAVCFAAGLNLYATVATLGLLGRFGWLTLPASLHVLSGSPVIIGSVVLFGVEFFADKVPAFDLVWNALHTFIRVPVAALLAYQATASLSPGEQLAATLAGGVIAFIAHGSKTAVRTVVTPSPEPLSNIALSLGEDVLAVLLTWMATWKPYIAAAIAAVLVLISLLLIRWILRALKALFRGAQQVA</sequence>
<feature type="transmembrane region" description="Helical" evidence="1">
    <location>
        <begin position="36"/>
        <end position="61"/>
    </location>
</feature>
<evidence type="ECO:0000313" key="4">
    <source>
        <dbReference type="Proteomes" id="UP000239735"/>
    </source>
</evidence>
<accession>A0A2N9L3F1</accession>
<name>A0A2N9L3F1_9BACT</name>
<evidence type="ECO:0000256" key="1">
    <source>
        <dbReference type="SAM" id="Phobius"/>
    </source>
</evidence>
<feature type="domain" description="DUF4126" evidence="2">
    <location>
        <begin position="38"/>
        <end position="208"/>
    </location>
</feature>
<organism evidence="3 4">
    <name type="scientific">Candidatus Sulfuritelmatomonas gaucii</name>
    <dbReference type="NCBI Taxonomy" id="2043161"/>
    <lineage>
        <taxon>Bacteria</taxon>
        <taxon>Pseudomonadati</taxon>
        <taxon>Acidobacteriota</taxon>
        <taxon>Terriglobia</taxon>
        <taxon>Terriglobales</taxon>
        <taxon>Acidobacteriaceae</taxon>
        <taxon>Candidatus Sulfuritelmatomonas</taxon>
    </lineage>
</organism>